<dbReference type="EMBL" id="JAPDGR010000022">
    <property type="protein sequence ID" value="KAJ2998605.1"/>
    <property type="molecule type" value="Genomic_DNA"/>
</dbReference>
<name>A0ACC1PPV7_9PEZI</name>
<protein>
    <submittedName>
        <fullName evidence="1">Uncharacterized protein</fullName>
    </submittedName>
</protein>
<evidence type="ECO:0000313" key="1">
    <source>
        <dbReference type="EMBL" id="KAJ2998605.1"/>
    </source>
</evidence>
<organism evidence="1 2">
    <name type="scientific">Xylaria curta</name>
    <dbReference type="NCBI Taxonomy" id="42375"/>
    <lineage>
        <taxon>Eukaryota</taxon>
        <taxon>Fungi</taxon>
        <taxon>Dikarya</taxon>
        <taxon>Ascomycota</taxon>
        <taxon>Pezizomycotina</taxon>
        <taxon>Sordariomycetes</taxon>
        <taxon>Xylariomycetidae</taxon>
        <taxon>Xylariales</taxon>
        <taxon>Xylariaceae</taxon>
        <taxon>Xylaria</taxon>
    </lineage>
</organism>
<evidence type="ECO:0000313" key="2">
    <source>
        <dbReference type="Proteomes" id="UP001143856"/>
    </source>
</evidence>
<comment type="caution">
    <text evidence="1">The sequence shown here is derived from an EMBL/GenBank/DDBJ whole genome shotgun (WGS) entry which is preliminary data.</text>
</comment>
<dbReference type="Proteomes" id="UP001143856">
    <property type="component" value="Unassembled WGS sequence"/>
</dbReference>
<proteinExistence type="predicted"/>
<sequence length="333" mass="37542">MTEACELLALDVIGYIVFGYCFDLQSQGTNLAFYKAMKSQCYVFNILSQEPFLKRILSPLLALSTSLGYQDPFLRTLNEIIELRQTENNNAAQDFYSFAADKMDRTSVFSEGGLLLLAGSETVSTGMSAVFFYLSHNPECYQKLAQEIRTTFTCTSDIRQGAGLASCEYLRACINESLRMSPPIPATLWRTQVEGNESPLIIDGHTIPKGTEVGVNTYSFHHNEDIFPDPFCFNPDRWLGDGREDKELELQHKAFLVFSTGSRMCPGRAIAYLEISLVIAKTLWYFDFDSGSSQLDKTSDRQIAPQFEVKDRYISTHDGPHLTFHARKDITLS</sequence>
<reference evidence="1" key="1">
    <citation type="submission" date="2022-10" db="EMBL/GenBank/DDBJ databases">
        <title>Genome Sequence of Xylaria curta.</title>
        <authorList>
            <person name="Buettner E."/>
        </authorList>
    </citation>
    <scope>NUCLEOTIDE SEQUENCE</scope>
    <source>
        <strain evidence="1">Babe10</strain>
    </source>
</reference>
<keyword evidence="2" id="KW-1185">Reference proteome</keyword>
<gene>
    <name evidence="1" type="ORF">NUW58_g265</name>
</gene>
<accession>A0ACC1PPV7</accession>